<gene>
    <name evidence="2" type="ORF">QYB95_18495</name>
</gene>
<dbReference type="RefSeq" id="WP_301139846.1">
    <property type="nucleotide sequence ID" value="NZ_JAUHTQ010000024.1"/>
</dbReference>
<comment type="caution">
    <text evidence="2">The sequence shown here is derived from an EMBL/GenBank/DDBJ whole genome shotgun (WGS) entry which is preliminary data.</text>
</comment>
<keyword evidence="1" id="KW-0472">Membrane</keyword>
<feature type="transmembrane region" description="Helical" evidence="1">
    <location>
        <begin position="211"/>
        <end position="230"/>
    </location>
</feature>
<feature type="transmembrane region" description="Helical" evidence="1">
    <location>
        <begin position="60"/>
        <end position="84"/>
    </location>
</feature>
<keyword evidence="1" id="KW-0812">Transmembrane</keyword>
<feature type="transmembrane region" description="Helical" evidence="1">
    <location>
        <begin position="105"/>
        <end position="130"/>
    </location>
</feature>
<evidence type="ECO:0000256" key="1">
    <source>
        <dbReference type="SAM" id="Phobius"/>
    </source>
</evidence>
<sequence length="236" mass="27148">MLKVALKNDFLKVKKHIWVLIVGFPIMVILMQAANYIFRFEHLIGLSDDYWNLLLQNVQFYWPSVLILLITLVISSTIGIEFQHNMWMRQFSLPIKRTKLYMSKIYLNLMLIFITSALLFLLIIGLGLFLKFNIGDFSFFETIVMSYGTIFTLLPLFVILIGTSILLKNQAFTLTIGIASAVVVMYTYGLPEFLPFQWPHFDEGFSQGMPDILRGSVLGALEFIILYIILSLKKPA</sequence>
<feature type="transmembrane region" description="Helical" evidence="1">
    <location>
        <begin position="17"/>
        <end position="40"/>
    </location>
</feature>
<name>A0ABT8GX66_9BACL</name>
<protein>
    <submittedName>
        <fullName evidence="2">ABC transporter permease</fullName>
    </submittedName>
</protein>
<feature type="transmembrane region" description="Helical" evidence="1">
    <location>
        <begin position="174"/>
        <end position="191"/>
    </location>
</feature>
<organism evidence="2 3">
    <name type="scientific">Ureibacillus aquaedulcis</name>
    <dbReference type="NCBI Taxonomy" id="3058421"/>
    <lineage>
        <taxon>Bacteria</taxon>
        <taxon>Bacillati</taxon>
        <taxon>Bacillota</taxon>
        <taxon>Bacilli</taxon>
        <taxon>Bacillales</taxon>
        <taxon>Caryophanaceae</taxon>
        <taxon>Ureibacillus</taxon>
    </lineage>
</organism>
<reference evidence="2" key="1">
    <citation type="submission" date="2023-07" db="EMBL/GenBank/DDBJ databases">
        <title>Ureibacillus sp. isolated from freshwater well.</title>
        <authorList>
            <person name="Kirdat K."/>
            <person name="Bhatt A."/>
            <person name="Teware R."/>
            <person name="Bhavsar Y."/>
            <person name="Yadav A."/>
        </authorList>
    </citation>
    <scope>NUCLEOTIDE SEQUENCE</scope>
    <source>
        <strain evidence="2">BA0131</strain>
    </source>
</reference>
<keyword evidence="3" id="KW-1185">Reference proteome</keyword>
<proteinExistence type="predicted"/>
<keyword evidence="1" id="KW-1133">Transmembrane helix</keyword>
<accession>A0ABT8GX66</accession>
<dbReference type="EMBL" id="JAUHTQ010000024">
    <property type="protein sequence ID" value="MDN4495536.1"/>
    <property type="molecule type" value="Genomic_DNA"/>
</dbReference>
<dbReference type="Pfam" id="PF12730">
    <property type="entry name" value="ABC2_membrane_4"/>
    <property type="match status" value="1"/>
</dbReference>
<feature type="transmembrane region" description="Helical" evidence="1">
    <location>
        <begin position="142"/>
        <end position="167"/>
    </location>
</feature>
<evidence type="ECO:0000313" key="3">
    <source>
        <dbReference type="Proteomes" id="UP001172743"/>
    </source>
</evidence>
<evidence type="ECO:0000313" key="2">
    <source>
        <dbReference type="EMBL" id="MDN4495536.1"/>
    </source>
</evidence>
<dbReference type="Proteomes" id="UP001172743">
    <property type="component" value="Unassembled WGS sequence"/>
</dbReference>